<evidence type="ECO:0000256" key="2">
    <source>
        <dbReference type="ARBA" id="ARBA00022448"/>
    </source>
</evidence>
<name>A0A919KYU7_9ACTN</name>
<dbReference type="AlphaFoldDB" id="A0A919KYU7"/>
<protein>
    <submittedName>
        <fullName evidence="7">ABC transporter substrate-binding protein</fullName>
    </submittedName>
</protein>
<dbReference type="InterPro" id="IPR051455">
    <property type="entry name" value="Bact_solute-bind_prot3"/>
</dbReference>
<comment type="similarity">
    <text evidence="1 4">Belongs to the bacterial solute-binding protein 3 family.</text>
</comment>
<evidence type="ECO:0000259" key="6">
    <source>
        <dbReference type="SMART" id="SM00062"/>
    </source>
</evidence>
<dbReference type="SMART" id="SM00062">
    <property type="entry name" value="PBPb"/>
    <property type="match status" value="1"/>
</dbReference>
<sequence length="301" mass="31897">MRTRHIIAATLCVVALTATTAACGKSGTPGDSAAGASGAPKLPTYQVKADAKVEGSKTFDAAKSRGKLIIGAKADQPFLGFEDLSTNTRSGFDIEIAKMIAADLGFSADKIEWKTIASANRETEIKGGGIDYYVGTYSITDTRKTSVSFAGPYYIAGQDLLVNKDNTEITGPESVKGKNVCTVTGSTSIKQIEPYGAKITQYETYSQCVDKLLTKEVDAVTTDDSILKGYAAKNAGKFKLVGKPFTKENYGVGLGKDDKALRDAISDALKAHEDNGDWKKAYDATLGLSGSPAEIPALNRY</sequence>
<evidence type="ECO:0000256" key="1">
    <source>
        <dbReference type="ARBA" id="ARBA00010333"/>
    </source>
</evidence>
<keyword evidence="8" id="KW-1185">Reference proteome</keyword>
<dbReference type="PROSITE" id="PS51257">
    <property type="entry name" value="PROKAR_LIPOPROTEIN"/>
    <property type="match status" value="1"/>
</dbReference>
<keyword evidence="2" id="KW-0813">Transport</keyword>
<dbReference type="PROSITE" id="PS01039">
    <property type="entry name" value="SBP_BACTERIAL_3"/>
    <property type="match status" value="1"/>
</dbReference>
<dbReference type="PANTHER" id="PTHR30085:SF6">
    <property type="entry name" value="ABC TRANSPORTER GLUTAMINE-BINDING PROTEIN GLNH"/>
    <property type="match status" value="1"/>
</dbReference>
<dbReference type="Gene3D" id="3.40.190.10">
    <property type="entry name" value="Periplasmic binding protein-like II"/>
    <property type="match status" value="2"/>
</dbReference>
<dbReference type="InterPro" id="IPR018313">
    <property type="entry name" value="SBP_3_CS"/>
</dbReference>
<dbReference type="CDD" id="cd13690">
    <property type="entry name" value="PBP2_GluB"/>
    <property type="match status" value="1"/>
</dbReference>
<comment type="caution">
    <text evidence="7">The sequence shown here is derived from an EMBL/GenBank/DDBJ whole genome shotgun (WGS) entry which is preliminary data.</text>
</comment>
<accession>A0A919KYU7</accession>
<feature type="domain" description="Solute-binding protein family 3/N-terminal" evidence="6">
    <location>
        <begin position="67"/>
        <end position="289"/>
    </location>
</feature>
<dbReference type="SUPFAM" id="SSF53850">
    <property type="entry name" value="Periplasmic binding protein-like II"/>
    <property type="match status" value="1"/>
</dbReference>
<evidence type="ECO:0000256" key="3">
    <source>
        <dbReference type="ARBA" id="ARBA00022729"/>
    </source>
</evidence>
<dbReference type="PANTHER" id="PTHR30085">
    <property type="entry name" value="AMINO ACID ABC TRANSPORTER PERMEASE"/>
    <property type="match status" value="1"/>
</dbReference>
<dbReference type="Proteomes" id="UP000617734">
    <property type="component" value="Unassembled WGS sequence"/>
</dbReference>
<proteinExistence type="inferred from homology"/>
<feature type="chain" id="PRO_5037642672" evidence="5">
    <location>
        <begin position="25"/>
        <end position="301"/>
    </location>
</feature>
<evidence type="ECO:0000256" key="5">
    <source>
        <dbReference type="SAM" id="SignalP"/>
    </source>
</evidence>
<reference evidence="7" key="1">
    <citation type="journal article" date="2014" name="Int. J. Syst. Evol. Microbiol.">
        <title>Complete genome sequence of Corynebacterium casei LMG S-19264T (=DSM 44701T), isolated from a smear-ripened cheese.</title>
        <authorList>
            <consortium name="US DOE Joint Genome Institute (JGI-PGF)"/>
            <person name="Walter F."/>
            <person name="Albersmeier A."/>
            <person name="Kalinowski J."/>
            <person name="Ruckert C."/>
        </authorList>
    </citation>
    <scope>NUCLEOTIDE SEQUENCE</scope>
    <source>
        <strain evidence="7">JCM 4646</strain>
    </source>
</reference>
<dbReference type="Pfam" id="PF00497">
    <property type="entry name" value="SBP_bac_3"/>
    <property type="match status" value="1"/>
</dbReference>
<dbReference type="GeneID" id="95355765"/>
<dbReference type="GO" id="GO:0005576">
    <property type="term" value="C:extracellular region"/>
    <property type="evidence" value="ECO:0007669"/>
    <property type="project" value="TreeGrafter"/>
</dbReference>
<organism evidence="7 8">
    <name type="scientific">Kitasatospora indigofera</name>
    <dbReference type="NCBI Taxonomy" id="67307"/>
    <lineage>
        <taxon>Bacteria</taxon>
        <taxon>Bacillati</taxon>
        <taxon>Actinomycetota</taxon>
        <taxon>Actinomycetes</taxon>
        <taxon>Kitasatosporales</taxon>
        <taxon>Streptomycetaceae</taxon>
        <taxon>Kitasatospora</taxon>
    </lineage>
</organism>
<dbReference type="RefSeq" id="WP_190213518.1">
    <property type="nucleotide sequence ID" value="NZ_BNBO01000037.1"/>
</dbReference>
<keyword evidence="3 5" id="KW-0732">Signal</keyword>
<evidence type="ECO:0000313" key="8">
    <source>
        <dbReference type="Proteomes" id="UP000617734"/>
    </source>
</evidence>
<dbReference type="GO" id="GO:0030288">
    <property type="term" value="C:outer membrane-bounded periplasmic space"/>
    <property type="evidence" value="ECO:0007669"/>
    <property type="project" value="TreeGrafter"/>
</dbReference>
<evidence type="ECO:0000313" key="7">
    <source>
        <dbReference type="EMBL" id="GHH78400.1"/>
    </source>
</evidence>
<evidence type="ECO:0000256" key="4">
    <source>
        <dbReference type="RuleBase" id="RU003744"/>
    </source>
</evidence>
<dbReference type="InterPro" id="IPR001638">
    <property type="entry name" value="Solute-binding_3/MltF_N"/>
</dbReference>
<feature type="signal peptide" evidence="5">
    <location>
        <begin position="1"/>
        <end position="24"/>
    </location>
</feature>
<gene>
    <name evidence="7" type="ORF">GCM10018781_54030</name>
</gene>
<dbReference type="GO" id="GO:0006865">
    <property type="term" value="P:amino acid transport"/>
    <property type="evidence" value="ECO:0007669"/>
    <property type="project" value="TreeGrafter"/>
</dbReference>
<reference evidence="7" key="2">
    <citation type="submission" date="2020-09" db="EMBL/GenBank/DDBJ databases">
        <authorList>
            <person name="Sun Q."/>
            <person name="Ohkuma M."/>
        </authorList>
    </citation>
    <scope>NUCLEOTIDE SEQUENCE</scope>
    <source>
        <strain evidence="7">JCM 4646</strain>
    </source>
</reference>
<dbReference type="EMBL" id="BNBO01000037">
    <property type="protein sequence ID" value="GHH78400.1"/>
    <property type="molecule type" value="Genomic_DNA"/>
</dbReference>